<sequence>MQPVCQLCDRLTTFPGCSPPLAQCHLGSTLKRFSSMKVTKASRDTCLPWRHPASSAWAVISSVEFNREGSPRLSGTPNKRHSRIQPLRFSIPFSSIPFHISTEAAPSVGFGCGIDCQGLESDQSGTEKRARSTPRPWIVQRR</sequence>
<name>A0A9N7UX12_PLEPL</name>
<organism evidence="2 3">
    <name type="scientific">Pleuronectes platessa</name>
    <name type="common">European plaice</name>
    <dbReference type="NCBI Taxonomy" id="8262"/>
    <lineage>
        <taxon>Eukaryota</taxon>
        <taxon>Metazoa</taxon>
        <taxon>Chordata</taxon>
        <taxon>Craniata</taxon>
        <taxon>Vertebrata</taxon>
        <taxon>Euteleostomi</taxon>
        <taxon>Actinopterygii</taxon>
        <taxon>Neopterygii</taxon>
        <taxon>Teleostei</taxon>
        <taxon>Neoteleostei</taxon>
        <taxon>Acanthomorphata</taxon>
        <taxon>Carangaria</taxon>
        <taxon>Pleuronectiformes</taxon>
        <taxon>Pleuronectoidei</taxon>
        <taxon>Pleuronectidae</taxon>
        <taxon>Pleuronectes</taxon>
    </lineage>
</organism>
<accession>A0A9N7UX12</accession>
<dbReference type="EMBL" id="CADEAL010002090">
    <property type="protein sequence ID" value="CAB1437964.1"/>
    <property type="molecule type" value="Genomic_DNA"/>
</dbReference>
<evidence type="ECO:0000313" key="3">
    <source>
        <dbReference type="Proteomes" id="UP001153269"/>
    </source>
</evidence>
<reference evidence="2" key="1">
    <citation type="submission" date="2020-03" db="EMBL/GenBank/DDBJ databases">
        <authorList>
            <person name="Weist P."/>
        </authorList>
    </citation>
    <scope>NUCLEOTIDE SEQUENCE</scope>
</reference>
<evidence type="ECO:0000313" key="2">
    <source>
        <dbReference type="EMBL" id="CAB1437964.1"/>
    </source>
</evidence>
<comment type="caution">
    <text evidence="2">The sequence shown here is derived from an EMBL/GenBank/DDBJ whole genome shotgun (WGS) entry which is preliminary data.</text>
</comment>
<proteinExistence type="predicted"/>
<gene>
    <name evidence="2" type="ORF">PLEPLA_LOCUS25942</name>
</gene>
<dbReference type="Proteomes" id="UP001153269">
    <property type="component" value="Unassembled WGS sequence"/>
</dbReference>
<evidence type="ECO:0000256" key="1">
    <source>
        <dbReference type="SAM" id="MobiDB-lite"/>
    </source>
</evidence>
<protein>
    <submittedName>
        <fullName evidence="2">Uncharacterized protein</fullName>
    </submittedName>
</protein>
<dbReference type="AlphaFoldDB" id="A0A9N7UX12"/>
<keyword evidence="3" id="KW-1185">Reference proteome</keyword>
<feature type="region of interest" description="Disordered" evidence="1">
    <location>
        <begin position="120"/>
        <end position="142"/>
    </location>
</feature>